<comment type="caution">
    <text evidence="2">The sequence shown here is derived from an EMBL/GenBank/DDBJ whole genome shotgun (WGS) entry which is preliminary data.</text>
</comment>
<dbReference type="EMBL" id="MSIF01000044">
    <property type="protein sequence ID" value="OLF04449.1"/>
    <property type="molecule type" value="Genomic_DNA"/>
</dbReference>
<evidence type="ECO:0000313" key="2">
    <source>
        <dbReference type="EMBL" id="OLF04449.1"/>
    </source>
</evidence>
<protein>
    <recommendedName>
        <fullName evidence="1">Aminoglycoside phosphotransferase domain-containing protein</fullName>
    </recommendedName>
</protein>
<dbReference type="InterPro" id="IPR011009">
    <property type="entry name" value="Kinase-like_dom_sf"/>
</dbReference>
<accession>A0A7Z0WFT7</accession>
<dbReference type="OrthoDB" id="4531749at2"/>
<dbReference type="RefSeq" id="WP_075138476.1">
    <property type="nucleotide sequence ID" value="NZ_MSIF01000044.1"/>
</dbReference>
<gene>
    <name evidence="2" type="ORF">BLA60_40830</name>
</gene>
<feature type="domain" description="Aminoglycoside phosphotransferase" evidence="1">
    <location>
        <begin position="31"/>
        <end position="243"/>
    </location>
</feature>
<dbReference type="InterPro" id="IPR002575">
    <property type="entry name" value="Aminoglycoside_PTrfase"/>
</dbReference>
<dbReference type="Proteomes" id="UP000185696">
    <property type="component" value="Unassembled WGS sequence"/>
</dbReference>
<dbReference type="AlphaFoldDB" id="A0A7Z0WFT7"/>
<evidence type="ECO:0000259" key="1">
    <source>
        <dbReference type="Pfam" id="PF01636"/>
    </source>
</evidence>
<reference evidence="2 3" key="1">
    <citation type="submission" date="2016-12" db="EMBL/GenBank/DDBJ databases">
        <title>The draft genome sequence of Actinophytocola xinjiangensis.</title>
        <authorList>
            <person name="Wang W."/>
            <person name="Yuan L."/>
        </authorList>
    </citation>
    <scope>NUCLEOTIDE SEQUENCE [LARGE SCALE GENOMIC DNA]</scope>
    <source>
        <strain evidence="2 3">CGMCC 4.4663</strain>
    </source>
</reference>
<evidence type="ECO:0000313" key="3">
    <source>
        <dbReference type="Proteomes" id="UP000185696"/>
    </source>
</evidence>
<organism evidence="2 3">
    <name type="scientific">Actinophytocola xinjiangensis</name>
    <dbReference type="NCBI Taxonomy" id="485602"/>
    <lineage>
        <taxon>Bacteria</taxon>
        <taxon>Bacillati</taxon>
        <taxon>Actinomycetota</taxon>
        <taxon>Actinomycetes</taxon>
        <taxon>Pseudonocardiales</taxon>
        <taxon>Pseudonocardiaceae</taxon>
    </lineage>
</organism>
<sequence length="296" mass="33184">MAEDPPGLTALAAACAVFGLEDTDARLLHHRSNVVYLLPRDQVVVRLAPATDLRRERAATVIKVTRWLAEHQEPIALAPVPGDQPVFAGSAIATFWPYRPTTPPPTLGELARLVHRLHQVPPPPFPLPRYRPLYRLREALDIDRHRSDPVLTGTTRAWLEGRVTALLDNYARTTFPLGFGLVHADAHSENLVRQGDGWVLIDWDQTCLGPRELDLLTGLPDHFNESESARTTFLTAYGYDLTRWPSWPLLRDIAELHSLAAYIRLAPTKPAAANELARRVYSLRTGDRSVRWEAVS</sequence>
<name>A0A7Z0WFT7_9PSEU</name>
<proteinExistence type="predicted"/>
<dbReference type="Pfam" id="PF01636">
    <property type="entry name" value="APH"/>
    <property type="match status" value="1"/>
</dbReference>
<dbReference type="SUPFAM" id="SSF56112">
    <property type="entry name" value="Protein kinase-like (PK-like)"/>
    <property type="match status" value="1"/>
</dbReference>
<keyword evidence="3" id="KW-1185">Reference proteome</keyword>
<dbReference type="Gene3D" id="1.10.510.10">
    <property type="entry name" value="Transferase(Phosphotransferase) domain 1"/>
    <property type="match status" value="1"/>
</dbReference>